<organism evidence="1 2">
    <name type="scientific">Clostridium manihotivorum</name>
    <dbReference type="NCBI Taxonomy" id="2320868"/>
    <lineage>
        <taxon>Bacteria</taxon>
        <taxon>Bacillati</taxon>
        <taxon>Bacillota</taxon>
        <taxon>Clostridia</taxon>
        <taxon>Eubacteriales</taxon>
        <taxon>Clostridiaceae</taxon>
        <taxon>Clostridium</taxon>
    </lineage>
</organism>
<dbReference type="AlphaFoldDB" id="A0A410DUF8"/>
<accession>A0A410DUF8</accession>
<dbReference type="RefSeq" id="WP_128213468.1">
    <property type="nucleotide sequence ID" value="NZ_CP025746.1"/>
</dbReference>
<gene>
    <name evidence="1" type="ORF">C1I91_14380</name>
</gene>
<reference evidence="1 2" key="1">
    <citation type="submission" date="2018-01" db="EMBL/GenBank/DDBJ databases">
        <title>Genome Sequencing and Assembly of Anaerobacter polyendosporus strain CT4.</title>
        <authorList>
            <person name="Tachaapaikoon C."/>
            <person name="Sutheeworapong S."/>
            <person name="Jenjaroenpun P."/>
            <person name="Wongsurawat T."/>
            <person name="Nookeaw I."/>
            <person name="Cheawchanlertfa P."/>
            <person name="Kosugi A."/>
            <person name="Cheevadhanarak S."/>
            <person name="Ratanakhanokchai K."/>
        </authorList>
    </citation>
    <scope>NUCLEOTIDE SEQUENCE [LARGE SCALE GENOMIC DNA]</scope>
    <source>
        <strain evidence="1 2">CT4</strain>
    </source>
</reference>
<dbReference type="EMBL" id="CP025746">
    <property type="protein sequence ID" value="QAA32726.1"/>
    <property type="molecule type" value="Genomic_DNA"/>
</dbReference>
<proteinExistence type="predicted"/>
<sequence length="88" mass="10181">MNKQQSINLAEYKYISSLLAQLLEVDIYTEEIITGYIENFGVDKFFNNIEIMDLPSEVIDKLENLQLILEALEKEKEINNLWGNGGVR</sequence>
<name>A0A410DUF8_9CLOT</name>
<evidence type="ECO:0000313" key="1">
    <source>
        <dbReference type="EMBL" id="QAA32726.1"/>
    </source>
</evidence>
<dbReference type="Proteomes" id="UP000286268">
    <property type="component" value="Chromosome"/>
</dbReference>
<evidence type="ECO:0000313" key="2">
    <source>
        <dbReference type="Proteomes" id="UP000286268"/>
    </source>
</evidence>
<keyword evidence="2" id="KW-1185">Reference proteome</keyword>
<protein>
    <submittedName>
        <fullName evidence="1">Uncharacterized protein</fullName>
    </submittedName>
</protein>
<dbReference type="KEGG" id="cmah:C1I91_14380"/>